<feature type="compositionally biased region" description="Polar residues" evidence="1">
    <location>
        <begin position="15"/>
        <end position="24"/>
    </location>
</feature>
<evidence type="ECO:0000256" key="2">
    <source>
        <dbReference type="SAM" id="Phobius"/>
    </source>
</evidence>
<dbReference type="Proteomes" id="UP000029067">
    <property type="component" value="Unassembled WGS sequence"/>
</dbReference>
<evidence type="ECO:0000256" key="1">
    <source>
        <dbReference type="SAM" id="MobiDB-lite"/>
    </source>
</evidence>
<evidence type="ECO:0000313" key="4">
    <source>
        <dbReference type="Proteomes" id="UP000029067"/>
    </source>
</evidence>
<gene>
    <name evidence="3" type="ORF">BCUN_1800</name>
</gene>
<feature type="compositionally biased region" description="Low complexity" evidence="1">
    <location>
        <begin position="70"/>
        <end position="107"/>
    </location>
</feature>
<dbReference type="EMBL" id="JGYV01000013">
    <property type="protein sequence ID" value="KFI61958.1"/>
    <property type="molecule type" value="Genomic_DNA"/>
</dbReference>
<feature type="compositionally biased region" description="Low complexity" evidence="1">
    <location>
        <begin position="29"/>
        <end position="40"/>
    </location>
</feature>
<feature type="transmembrane region" description="Helical" evidence="2">
    <location>
        <begin position="161"/>
        <end position="185"/>
    </location>
</feature>
<keyword evidence="2" id="KW-0472">Membrane</keyword>
<feature type="compositionally biased region" description="Polar residues" evidence="1">
    <location>
        <begin position="45"/>
        <end position="54"/>
    </location>
</feature>
<sequence length="313" mass="32610">MTNPNPQDNAPEGVPQTSQPQSASGYGPGYQQTPQQGYTPAGEYAQQSQPTVPSYGQPAAQYGHSPAPAPGYGQAQQPYGQPQQPAAAYGQPQGAAPQAPAYVPPAQDATGQGMPYGYPQGAPAGQSPMQQYPGAPTMAGYPQQPFMQAVAEQPKKWYQQWWVWLIAAFVVIGAVVGIVVAVNAAGGGGNVVLKEVAGSCQSQTAVGVTAECSVSGDTLTVTISMDNANLGSVGNDVAAGMARIMWQTIHDEKNLDNFEVKVIYKADGKVVGEGTATSGSESGEGGVGIPDSYQDTLDKYDLDSDIDLDDYDW</sequence>
<feature type="region of interest" description="Disordered" evidence="1">
    <location>
        <begin position="1"/>
        <end position="130"/>
    </location>
</feature>
<protein>
    <submittedName>
        <fullName evidence="3">Uncharacterized protein</fullName>
    </submittedName>
</protein>
<organism evidence="3 4">
    <name type="scientific">Bifidobacterium cuniculi</name>
    <dbReference type="NCBI Taxonomy" id="1688"/>
    <lineage>
        <taxon>Bacteria</taxon>
        <taxon>Bacillati</taxon>
        <taxon>Actinomycetota</taxon>
        <taxon>Actinomycetes</taxon>
        <taxon>Bifidobacteriales</taxon>
        <taxon>Bifidobacteriaceae</taxon>
        <taxon>Bifidobacterium</taxon>
    </lineage>
</organism>
<dbReference type="RefSeq" id="WP_034258556.1">
    <property type="nucleotide sequence ID" value="NZ_JGYV01000013.1"/>
</dbReference>
<proteinExistence type="predicted"/>
<comment type="caution">
    <text evidence="3">The sequence shown here is derived from an EMBL/GenBank/DDBJ whole genome shotgun (WGS) entry which is preliminary data.</text>
</comment>
<keyword evidence="2" id="KW-1133">Transmembrane helix</keyword>
<keyword evidence="4" id="KW-1185">Reference proteome</keyword>
<feature type="region of interest" description="Disordered" evidence="1">
    <location>
        <begin position="274"/>
        <end position="297"/>
    </location>
</feature>
<keyword evidence="2" id="KW-0812">Transmembrane</keyword>
<evidence type="ECO:0000313" key="3">
    <source>
        <dbReference type="EMBL" id="KFI61958.1"/>
    </source>
</evidence>
<accession>A0A087AT58</accession>
<reference evidence="3 4" key="1">
    <citation type="submission" date="2014-03" db="EMBL/GenBank/DDBJ databases">
        <title>Genomics of Bifidobacteria.</title>
        <authorList>
            <person name="Ventura M."/>
            <person name="Milani C."/>
            <person name="Lugli G.A."/>
        </authorList>
    </citation>
    <scope>NUCLEOTIDE SEQUENCE [LARGE SCALE GENOMIC DNA]</scope>
    <source>
        <strain evidence="3 4">LMG 10738</strain>
    </source>
</reference>
<name>A0A087AT58_9BIFI</name>
<dbReference type="AlphaFoldDB" id="A0A087AT58"/>